<feature type="transmembrane region" description="Helical" evidence="1">
    <location>
        <begin position="40"/>
        <end position="58"/>
    </location>
</feature>
<keyword evidence="1" id="KW-1133">Transmembrane helix</keyword>
<evidence type="ECO:0000313" key="2">
    <source>
        <dbReference type="EMBL" id="MCS0629611.1"/>
    </source>
</evidence>
<gene>
    <name evidence="2" type="ORF">NX786_09720</name>
</gene>
<sequence length="81" mass="8826">MNIDKKTRHQGMNVNVSRFLKRLVAGDHVVDSSAASLRNVIVWLFIALVALFLTHPSSPASAFDAPVPWPAELGIDTNLGM</sequence>
<dbReference type="Proteomes" id="UP001165263">
    <property type="component" value="Unassembled WGS sequence"/>
</dbReference>
<protein>
    <submittedName>
        <fullName evidence="2">Uncharacterized protein</fullName>
    </submittedName>
</protein>
<reference evidence="2" key="1">
    <citation type="submission" date="2022-08" db="EMBL/GenBank/DDBJ databases">
        <title>Reclassification of Massilia species as members of the genera Telluria, Duganella, Pseudoduganella, Mokoshia gen. nov. and Zemynaea gen. nov. using orthogonal and non-orthogonal genome-based approaches.</title>
        <authorList>
            <person name="Bowman J.P."/>
        </authorList>
    </citation>
    <scope>NUCLEOTIDE SEQUENCE</scope>
    <source>
        <strain evidence="2">LMG 11547</strain>
    </source>
</reference>
<keyword evidence="1" id="KW-0812">Transmembrane</keyword>
<proteinExistence type="predicted"/>
<dbReference type="EMBL" id="JANUHC010000003">
    <property type="protein sequence ID" value="MCS0629611.1"/>
    <property type="molecule type" value="Genomic_DNA"/>
</dbReference>
<keyword evidence="1" id="KW-0472">Membrane</keyword>
<evidence type="ECO:0000313" key="3">
    <source>
        <dbReference type="Proteomes" id="UP001165263"/>
    </source>
</evidence>
<evidence type="ECO:0000256" key="1">
    <source>
        <dbReference type="SAM" id="Phobius"/>
    </source>
</evidence>
<name>A0ABT2BYE9_9BURK</name>
<dbReference type="RefSeq" id="WP_259448741.1">
    <property type="nucleotide sequence ID" value="NZ_CP119520.1"/>
</dbReference>
<accession>A0ABT2BYE9</accession>
<keyword evidence="3" id="KW-1185">Reference proteome</keyword>
<organism evidence="2 3">
    <name type="scientific">Telluria mixta</name>
    <dbReference type="NCBI Taxonomy" id="34071"/>
    <lineage>
        <taxon>Bacteria</taxon>
        <taxon>Pseudomonadati</taxon>
        <taxon>Pseudomonadota</taxon>
        <taxon>Betaproteobacteria</taxon>
        <taxon>Burkholderiales</taxon>
        <taxon>Oxalobacteraceae</taxon>
        <taxon>Telluria group</taxon>
        <taxon>Telluria</taxon>
    </lineage>
</organism>
<comment type="caution">
    <text evidence="2">The sequence shown here is derived from an EMBL/GenBank/DDBJ whole genome shotgun (WGS) entry which is preliminary data.</text>
</comment>